<dbReference type="Proteomes" id="UP000295717">
    <property type="component" value="Unassembled WGS sequence"/>
</dbReference>
<accession>A0A4R3MTX3</accession>
<name>A0A4R3MTX3_9GAMM</name>
<comment type="caution">
    <text evidence="2">The sequence shown here is derived from an EMBL/GenBank/DDBJ whole genome shotgun (WGS) entry which is preliminary data.</text>
</comment>
<evidence type="ECO:0000256" key="1">
    <source>
        <dbReference type="SAM" id="MobiDB-lite"/>
    </source>
</evidence>
<evidence type="ECO:0000313" key="3">
    <source>
        <dbReference type="Proteomes" id="UP000295717"/>
    </source>
</evidence>
<keyword evidence="3" id="KW-1185">Reference proteome</keyword>
<evidence type="ECO:0000313" key="2">
    <source>
        <dbReference type="EMBL" id="TCT19167.1"/>
    </source>
</evidence>
<gene>
    <name evidence="2" type="ORF">EDC35_10945</name>
</gene>
<feature type="region of interest" description="Disordered" evidence="1">
    <location>
        <begin position="41"/>
        <end position="65"/>
    </location>
</feature>
<dbReference type="EMBL" id="SMAO01000009">
    <property type="protein sequence ID" value="TCT19167.1"/>
    <property type="molecule type" value="Genomic_DNA"/>
</dbReference>
<organism evidence="2 3">
    <name type="scientific">Thiobaca trueperi</name>
    <dbReference type="NCBI Taxonomy" id="127458"/>
    <lineage>
        <taxon>Bacteria</taxon>
        <taxon>Pseudomonadati</taxon>
        <taxon>Pseudomonadota</taxon>
        <taxon>Gammaproteobacteria</taxon>
        <taxon>Chromatiales</taxon>
        <taxon>Chromatiaceae</taxon>
        <taxon>Thiobaca</taxon>
    </lineage>
</organism>
<reference evidence="2 3" key="1">
    <citation type="submission" date="2019-03" db="EMBL/GenBank/DDBJ databases">
        <title>Genomic Encyclopedia of Type Strains, Phase IV (KMG-IV): sequencing the most valuable type-strain genomes for metagenomic binning, comparative biology and taxonomic classification.</title>
        <authorList>
            <person name="Goeker M."/>
        </authorList>
    </citation>
    <scope>NUCLEOTIDE SEQUENCE [LARGE SCALE GENOMIC DNA]</scope>
    <source>
        <strain evidence="2 3">DSM 13587</strain>
    </source>
</reference>
<dbReference type="AlphaFoldDB" id="A0A4R3MTX3"/>
<protein>
    <submittedName>
        <fullName evidence="2">Uncharacterized protein</fullName>
    </submittedName>
</protein>
<proteinExistence type="predicted"/>
<sequence>MGQCSASVGMARWQWRAPWLGVAALALTACGDIAKLPAAAGTHSHREHRARQGLAAGGSGSLGLASSASTTLPARFAADDVGNAIWRVAALR</sequence>